<dbReference type="InterPro" id="IPR036396">
    <property type="entry name" value="Cyt_P450_sf"/>
</dbReference>
<reference evidence="9" key="1">
    <citation type="submission" date="2024-04" db="EMBL/GenBank/DDBJ databases">
        <title>Salinicola lusitanus LLJ914,a marine bacterium isolated from the Okinawa Trough.</title>
        <authorList>
            <person name="Li J."/>
        </authorList>
    </citation>
    <scope>NUCLEOTIDE SEQUENCE [LARGE SCALE GENOMIC DNA]</scope>
</reference>
<evidence type="ECO:0000256" key="5">
    <source>
        <dbReference type="ARBA" id="ARBA00023004"/>
    </source>
</evidence>
<feature type="binding site" description="axial binding residue" evidence="6">
    <location>
        <position position="367"/>
    </location>
    <ligand>
        <name>heme</name>
        <dbReference type="ChEBI" id="CHEBI:30413"/>
    </ligand>
    <ligandPart>
        <name>Fe</name>
        <dbReference type="ChEBI" id="CHEBI:18248"/>
    </ligandPart>
</feature>
<dbReference type="InterPro" id="IPR001128">
    <property type="entry name" value="Cyt_P450"/>
</dbReference>
<dbReference type="FunFam" id="1.10.630.10:FF:000176">
    <property type="entry name" value="Uncharacterized protein"/>
    <property type="match status" value="1"/>
</dbReference>
<evidence type="ECO:0000256" key="7">
    <source>
        <dbReference type="RuleBase" id="RU000461"/>
    </source>
</evidence>
<dbReference type="AlphaFoldDB" id="A0AAW0PS34"/>
<comment type="similarity">
    <text evidence="2 7">Belongs to the cytochrome P450 family.</text>
</comment>
<dbReference type="Gene3D" id="1.10.630.10">
    <property type="entry name" value="Cytochrome P450"/>
    <property type="match status" value="1"/>
</dbReference>
<dbReference type="Pfam" id="PF00067">
    <property type="entry name" value="p450"/>
    <property type="match status" value="1"/>
</dbReference>
<organism evidence="8 9">
    <name type="scientific">Mugilogobius chulae</name>
    <name type="common">yellowstripe goby</name>
    <dbReference type="NCBI Taxonomy" id="88201"/>
    <lineage>
        <taxon>Eukaryota</taxon>
        <taxon>Metazoa</taxon>
        <taxon>Chordata</taxon>
        <taxon>Craniata</taxon>
        <taxon>Vertebrata</taxon>
        <taxon>Euteleostomi</taxon>
        <taxon>Actinopterygii</taxon>
        <taxon>Neopterygii</taxon>
        <taxon>Teleostei</taxon>
        <taxon>Neoteleostei</taxon>
        <taxon>Acanthomorphata</taxon>
        <taxon>Gobiaria</taxon>
        <taxon>Gobiiformes</taxon>
        <taxon>Gobioidei</taxon>
        <taxon>Gobiidae</taxon>
        <taxon>Gobionellinae</taxon>
        <taxon>Mugilogobius</taxon>
    </lineage>
</organism>
<dbReference type="Proteomes" id="UP001460270">
    <property type="component" value="Unassembled WGS sequence"/>
</dbReference>
<gene>
    <name evidence="8" type="ORF">WMY93_004729</name>
</gene>
<keyword evidence="5 6" id="KW-0408">Iron</keyword>
<dbReference type="PRINTS" id="PR00463">
    <property type="entry name" value="EP450I"/>
</dbReference>
<sequence>MGPKKWVVLVGYKTVKEALVTNADVFGDRQPTALMDEVHKGHGLSWSNGETWKEMRRFALTNLRDFGMGKKACEEKISEECKHLMDILRQYNGKAVDLTEPLYYTVSNIICSLVYGSPFKYDDPQFTKMVDKMKARVHLAGSPSVAVCNMFPWTKGWIKDREKLLNIFDDLKRENLLLFRRLRETLNPHMCRGFIDAFLVRQMYLEESGGTDSPYTEDNLMSTVLALFAGGTDTTATTLRWGLLLMAKYSHIQDQVREEISSVIGSRQVQTEDRKNLPFVDAVIHEIQRFGNIAPMGINHRTTQDIVFQGHFIKKGTTVCPLLTSVLYDDAEWENPNTFYPAHFLDDQGKFRKRDAFLAFSAGRRTCPGESLARMELFIFFVSLLQHFRFTAPPWCPC</sequence>
<dbReference type="PANTHER" id="PTHR24300:SF319">
    <property type="entry name" value="CYTOCHROME P450, FAMILY 2, SUBFAMILY AC, POLYPEPTIDE 1"/>
    <property type="match status" value="1"/>
</dbReference>
<dbReference type="GO" id="GO:0005737">
    <property type="term" value="C:cytoplasm"/>
    <property type="evidence" value="ECO:0007669"/>
    <property type="project" value="TreeGrafter"/>
</dbReference>
<comment type="cofactor">
    <cofactor evidence="1 6">
        <name>heme</name>
        <dbReference type="ChEBI" id="CHEBI:30413"/>
    </cofactor>
</comment>
<keyword evidence="7" id="KW-0560">Oxidoreductase</keyword>
<evidence type="ECO:0000313" key="8">
    <source>
        <dbReference type="EMBL" id="KAK7933833.1"/>
    </source>
</evidence>
<protein>
    <submittedName>
        <fullName evidence="8">Uncharacterized protein</fullName>
    </submittedName>
</protein>
<proteinExistence type="inferred from homology"/>
<dbReference type="InterPro" id="IPR017972">
    <property type="entry name" value="Cyt_P450_CS"/>
</dbReference>
<evidence type="ECO:0000256" key="6">
    <source>
        <dbReference type="PIRSR" id="PIRSR602401-1"/>
    </source>
</evidence>
<dbReference type="PROSITE" id="PS00086">
    <property type="entry name" value="CYTOCHROME_P450"/>
    <property type="match status" value="1"/>
</dbReference>
<evidence type="ECO:0000313" key="9">
    <source>
        <dbReference type="Proteomes" id="UP001460270"/>
    </source>
</evidence>
<accession>A0AAW0PS34</accession>
<evidence type="ECO:0000256" key="3">
    <source>
        <dbReference type="ARBA" id="ARBA00022617"/>
    </source>
</evidence>
<dbReference type="EMBL" id="JBBPFD010000003">
    <property type="protein sequence ID" value="KAK7933833.1"/>
    <property type="molecule type" value="Genomic_DNA"/>
</dbReference>
<keyword evidence="4 6" id="KW-0479">Metal-binding</keyword>
<dbReference type="InterPro" id="IPR002401">
    <property type="entry name" value="Cyt_P450_E_grp-I"/>
</dbReference>
<keyword evidence="7" id="KW-0503">Monooxygenase</keyword>
<dbReference type="PRINTS" id="PR00385">
    <property type="entry name" value="P450"/>
</dbReference>
<evidence type="ECO:0000256" key="2">
    <source>
        <dbReference type="ARBA" id="ARBA00010617"/>
    </source>
</evidence>
<dbReference type="GO" id="GO:0020037">
    <property type="term" value="F:heme binding"/>
    <property type="evidence" value="ECO:0007669"/>
    <property type="project" value="InterPro"/>
</dbReference>
<dbReference type="GO" id="GO:0006805">
    <property type="term" value="P:xenobiotic metabolic process"/>
    <property type="evidence" value="ECO:0007669"/>
    <property type="project" value="TreeGrafter"/>
</dbReference>
<dbReference type="InterPro" id="IPR050182">
    <property type="entry name" value="Cytochrome_P450_fam2"/>
</dbReference>
<comment type="caution">
    <text evidence="8">The sequence shown here is derived from an EMBL/GenBank/DDBJ whole genome shotgun (WGS) entry which is preliminary data.</text>
</comment>
<keyword evidence="3 6" id="KW-0349">Heme</keyword>
<evidence type="ECO:0000256" key="4">
    <source>
        <dbReference type="ARBA" id="ARBA00022723"/>
    </source>
</evidence>
<keyword evidence="9" id="KW-1185">Reference proteome</keyword>
<dbReference type="GO" id="GO:0006082">
    <property type="term" value="P:organic acid metabolic process"/>
    <property type="evidence" value="ECO:0007669"/>
    <property type="project" value="TreeGrafter"/>
</dbReference>
<dbReference type="GO" id="GO:0016712">
    <property type="term" value="F:oxidoreductase activity, acting on paired donors, with incorporation or reduction of molecular oxygen, reduced flavin or flavoprotein as one donor, and incorporation of one atom of oxygen"/>
    <property type="evidence" value="ECO:0007669"/>
    <property type="project" value="TreeGrafter"/>
</dbReference>
<dbReference type="SUPFAM" id="SSF48264">
    <property type="entry name" value="Cytochrome P450"/>
    <property type="match status" value="1"/>
</dbReference>
<dbReference type="GO" id="GO:0005506">
    <property type="term" value="F:iron ion binding"/>
    <property type="evidence" value="ECO:0007669"/>
    <property type="project" value="InterPro"/>
</dbReference>
<dbReference type="PANTHER" id="PTHR24300">
    <property type="entry name" value="CYTOCHROME P450 508A4-RELATED"/>
    <property type="match status" value="1"/>
</dbReference>
<evidence type="ECO:0000256" key="1">
    <source>
        <dbReference type="ARBA" id="ARBA00001971"/>
    </source>
</evidence>
<name>A0AAW0PS34_9GOBI</name>